<feature type="compositionally biased region" description="Basic and acidic residues" evidence="1">
    <location>
        <begin position="63"/>
        <end position="87"/>
    </location>
</feature>
<evidence type="ECO:0000313" key="2">
    <source>
        <dbReference type="EMBL" id="JAP88302.1"/>
    </source>
</evidence>
<reference evidence="2" key="1">
    <citation type="journal article" date="2016" name="Ticks Tick Borne Dis.">
        <title>De novo assembly and annotation of the salivary gland transcriptome of Rhipicephalus appendiculatus male and female ticks during blood feeding.</title>
        <authorList>
            <person name="de Castro M.H."/>
            <person name="de Klerk D."/>
            <person name="Pienaar R."/>
            <person name="Latif A.A."/>
            <person name="Rees D.J."/>
            <person name="Mans B.J."/>
        </authorList>
    </citation>
    <scope>NUCLEOTIDE SEQUENCE</scope>
    <source>
        <tissue evidence="2">Salivary glands</tissue>
    </source>
</reference>
<protein>
    <submittedName>
        <fullName evidence="2">Uncharacterized protein</fullName>
    </submittedName>
</protein>
<accession>A0A131ZBX7</accession>
<feature type="non-terminal residue" evidence="2">
    <location>
        <position position="1"/>
    </location>
</feature>
<feature type="region of interest" description="Disordered" evidence="1">
    <location>
        <begin position="61"/>
        <end position="147"/>
    </location>
</feature>
<sequence length="205" mass="23193">SAQPGQAWLASRVCLQFVAMGRLGRPRKVRTAEEEAAYREARRAADRERMRRRRLDPVYVARETARKQQRRADPDFARRKREADAARKRSKRRLPGVGRAEYQRRKARASTGVPRSGLHVASPARSSGVVQGKRTVQRDQSTSCEKGVTKSTQANIITRMVSAWTQSEEVQHFYHVSTPLKVPLPSKEEPSLVTFLNSSAIAIQM</sequence>
<feature type="non-terminal residue" evidence="2">
    <location>
        <position position="205"/>
    </location>
</feature>
<dbReference type="EMBL" id="GEDV01000255">
    <property type="protein sequence ID" value="JAP88302.1"/>
    <property type="molecule type" value="Transcribed_RNA"/>
</dbReference>
<proteinExistence type="predicted"/>
<organism evidence="2">
    <name type="scientific">Rhipicephalus appendiculatus</name>
    <name type="common">Brown ear tick</name>
    <dbReference type="NCBI Taxonomy" id="34631"/>
    <lineage>
        <taxon>Eukaryota</taxon>
        <taxon>Metazoa</taxon>
        <taxon>Ecdysozoa</taxon>
        <taxon>Arthropoda</taxon>
        <taxon>Chelicerata</taxon>
        <taxon>Arachnida</taxon>
        <taxon>Acari</taxon>
        <taxon>Parasitiformes</taxon>
        <taxon>Ixodida</taxon>
        <taxon>Ixodoidea</taxon>
        <taxon>Ixodidae</taxon>
        <taxon>Rhipicephalinae</taxon>
        <taxon>Rhipicephalus</taxon>
        <taxon>Rhipicephalus</taxon>
    </lineage>
</organism>
<feature type="region of interest" description="Disordered" evidence="1">
    <location>
        <begin position="29"/>
        <end position="49"/>
    </location>
</feature>
<dbReference type="AlphaFoldDB" id="A0A131ZBX7"/>
<name>A0A131ZBX7_RHIAP</name>
<feature type="compositionally biased region" description="Basic and acidic residues" evidence="1">
    <location>
        <begin position="30"/>
        <end position="49"/>
    </location>
</feature>
<evidence type="ECO:0000256" key="1">
    <source>
        <dbReference type="SAM" id="MobiDB-lite"/>
    </source>
</evidence>
<feature type="compositionally biased region" description="Polar residues" evidence="1">
    <location>
        <begin position="138"/>
        <end position="147"/>
    </location>
</feature>